<dbReference type="InterPro" id="IPR050109">
    <property type="entry name" value="HTH-type_TetR-like_transc_reg"/>
</dbReference>
<dbReference type="PROSITE" id="PS50977">
    <property type="entry name" value="HTH_TETR_2"/>
    <property type="match status" value="1"/>
</dbReference>
<evidence type="ECO:0000256" key="2">
    <source>
        <dbReference type="PROSITE-ProRule" id="PRU00335"/>
    </source>
</evidence>
<dbReference type="GO" id="GO:0003700">
    <property type="term" value="F:DNA-binding transcription factor activity"/>
    <property type="evidence" value="ECO:0007669"/>
    <property type="project" value="TreeGrafter"/>
</dbReference>
<organism evidence="4 5">
    <name type="scientific">Auraticoccus cholistanensis</name>
    <dbReference type="NCBI Taxonomy" id="2656650"/>
    <lineage>
        <taxon>Bacteria</taxon>
        <taxon>Bacillati</taxon>
        <taxon>Actinomycetota</taxon>
        <taxon>Actinomycetes</taxon>
        <taxon>Propionibacteriales</taxon>
        <taxon>Propionibacteriaceae</taxon>
        <taxon>Auraticoccus</taxon>
    </lineage>
</organism>
<dbReference type="Pfam" id="PF00440">
    <property type="entry name" value="TetR_N"/>
    <property type="match status" value="1"/>
</dbReference>
<dbReference type="InterPro" id="IPR001647">
    <property type="entry name" value="HTH_TetR"/>
</dbReference>
<keyword evidence="5" id="KW-1185">Reference proteome</keyword>
<evidence type="ECO:0000256" key="1">
    <source>
        <dbReference type="ARBA" id="ARBA00023125"/>
    </source>
</evidence>
<feature type="domain" description="HTH tetR-type" evidence="3">
    <location>
        <begin position="19"/>
        <end position="79"/>
    </location>
</feature>
<dbReference type="PANTHER" id="PTHR30055:SF223">
    <property type="entry name" value="HTH-TYPE TRANSCRIPTIONAL REGULATOR UIDR"/>
    <property type="match status" value="1"/>
</dbReference>
<keyword evidence="1 2" id="KW-0238">DNA-binding</keyword>
<dbReference type="PRINTS" id="PR00455">
    <property type="entry name" value="HTHTETR"/>
</dbReference>
<sequence>MTETPRRAPAGPRRRLSKQDRRAQLLAAARDLIRDEGTDALTLGRLAERAGVAKPLVYDHFGTRAGVLEGLYRELDARQHHALDAALDGAADELDAVADVVAAAYLDCALAEGRELADVVAALAGSPTLERLRREAEDAYLTRCSEALAPFATGGPVGTAQLRALVGAADALARSALTGRVDPDEARRTLARVITALVPR</sequence>
<evidence type="ECO:0000313" key="4">
    <source>
        <dbReference type="EMBL" id="MVA76631.1"/>
    </source>
</evidence>
<protein>
    <submittedName>
        <fullName evidence="4">TetR family transcriptional regulator</fullName>
    </submittedName>
</protein>
<accession>A0A6A9UVB0</accession>
<name>A0A6A9UVB0_9ACTN</name>
<dbReference type="GO" id="GO:0000976">
    <property type="term" value="F:transcription cis-regulatory region binding"/>
    <property type="evidence" value="ECO:0007669"/>
    <property type="project" value="TreeGrafter"/>
</dbReference>
<evidence type="ECO:0000259" key="3">
    <source>
        <dbReference type="PROSITE" id="PS50977"/>
    </source>
</evidence>
<comment type="caution">
    <text evidence="4">The sequence shown here is derived from an EMBL/GenBank/DDBJ whole genome shotgun (WGS) entry which is preliminary data.</text>
</comment>
<gene>
    <name evidence="4" type="ORF">GC722_11435</name>
</gene>
<dbReference type="SUPFAM" id="SSF46689">
    <property type="entry name" value="Homeodomain-like"/>
    <property type="match status" value="1"/>
</dbReference>
<dbReference type="InterPro" id="IPR009057">
    <property type="entry name" value="Homeodomain-like_sf"/>
</dbReference>
<dbReference type="AlphaFoldDB" id="A0A6A9UVB0"/>
<dbReference type="EMBL" id="WPCU01000007">
    <property type="protein sequence ID" value="MVA76631.1"/>
    <property type="molecule type" value="Genomic_DNA"/>
</dbReference>
<feature type="DNA-binding region" description="H-T-H motif" evidence="2">
    <location>
        <begin position="42"/>
        <end position="61"/>
    </location>
</feature>
<dbReference type="Proteomes" id="UP000435304">
    <property type="component" value="Unassembled WGS sequence"/>
</dbReference>
<dbReference type="RefSeq" id="WP_197430040.1">
    <property type="nucleotide sequence ID" value="NZ_WPCU01000007.1"/>
</dbReference>
<dbReference type="PANTHER" id="PTHR30055">
    <property type="entry name" value="HTH-TYPE TRANSCRIPTIONAL REGULATOR RUTR"/>
    <property type="match status" value="1"/>
</dbReference>
<reference evidence="4 5" key="1">
    <citation type="submission" date="2019-12" db="EMBL/GenBank/DDBJ databases">
        <title>Auraticoccus cholistani sp. nov., an actinomycete isolated from soil of Cholistan desert.</title>
        <authorList>
            <person name="Cheema M.T."/>
        </authorList>
    </citation>
    <scope>NUCLEOTIDE SEQUENCE [LARGE SCALE GENOMIC DNA]</scope>
    <source>
        <strain evidence="4 5">F435</strain>
    </source>
</reference>
<evidence type="ECO:0000313" key="5">
    <source>
        <dbReference type="Proteomes" id="UP000435304"/>
    </source>
</evidence>
<dbReference type="Gene3D" id="1.10.357.10">
    <property type="entry name" value="Tetracycline Repressor, domain 2"/>
    <property type="match status" value="1"/>
</dbReference>
<proteinExistence type="predicted"/>